<evidence type="ECO:0000313" key="2">
    <source>
        <dbReference type="Proteomes" id="UP000829401"/>
    </source>
</evidence>
<dbReference type="EMBL" id="CP080467">
    <property type="protein sequence ID" value="UNO47952.1"/>
    <property type="molecule type" value="Genomic_DNA"/>
</dbReference>
<gene>
    <name evidence="1" type="ORF">K1I37_14855</name>
</gene>
<keyword evidence="2" id="KW-1185">Reference proteome</keyword>
<dbReference type="KEGG" id="aaco:K1I37_14855"/>
<accession>A0A9E6ZE95</accession>
<name>T0DDK4_ALIAG</name>
<organism evidence="1 2">
    <name type="scientific">Alicyclobacillus acidoterrestris (strain ATCC 49025 / DSM 3922 / CIP 106132 / NCIMB 13137 / GD3B)</name>
    <dbReference type="NCBI Taxonomy" id="1356854"/>
    <lineage>
        <taxon>Bacteria</taxon>
        <taxon>Bacillati</taxon>
        <taxon>Bacillota</taxon>
        <taxon>Bacilli</taxon>
        <taxon>Bacillales</taxon>
        <taxon>Alicyclobacillaceae</taxon>
        <taxon>Alicyclobacillus</taxon>
    </lineage>
</organism>
<dbReference type="RefSeq" id="WP_021296175.1">
    <property type="nucleotide sequence ID" value="NZ_AURB01000124.1"/>
</dbReference>
<sequence length="151" mass="17443">MTDAQRLEEIRGRHGIHAKYHDTARCNQCFLLSQLDEANQTIADLRESRQAIYDRAIQHENTIAEKDAENRRLREALELAETAIRNGDHPELVLVHIQQALEDIDAGRYATPQQSLEDSLKQMKKIRNGELPKTTWHEFKRELDAEDGDSD</sequence>
<dbReference type="STRING" id="1356854.N007_05660"/>
<evidence type="ECO:0000313" key="1">
    <source>
        <dbReference type="EMBL" id="UNO47952.1"/>
    </source>
</evidence>
<dbReference type="AlphaFoldDB" id="T0DDK4"/>
<dbReference type="Proteomes" id="UP000829401">
    <property type="component" value="Chromosome"/>
</dbReference>
<proteinExistence type="predicted"/>
<accession>T0DDK4</accession>
<protein>
    <submittedName>
        <fullName evidence="1">Uncharacterized protein</fullName>
    </submittedName>
</protein>
<reference evidence="2" key="1">
    <citation type="journal article" date="2022" name="G3 (Bethesda)">
        <title>Unveiling the complete genome sequence of Alicyclobacillus acidoterrestris DSM 3922T, a taint-producing strain.</title>
        <authorList>
            <person name="Leonardo I.C."/>
            <person name="Barreto Crespo M.T."/>
            <person name="Gaspar F.B."/>
        </authorList>
    </citation>
    <scope>NUCLEOTIDE SEQUENCE [LARGE SCALE GENOMIC DNA]</scope>
    <source>
        <strain evidence="2">DSM 3922</strain>
    </source>
</reference>